<dbReference type="SMART" id="SM00260">
    <property type="entry name" value="CheW"/>
    <property type="match status" value="1"/>
</dbReference>
<dbReference type="GO" id="GO:0006935">
    <property type="term" value="P:chemotaxis"/>
    <property type="evidence" value="ECO:0007669"/>
    <property type="project" value="InterPro"/>
</dbReference>
<dbReference type="GO" id="GO:0007165">
    <property type="term" value="P:signal transduction"/>
    <property type="evidence" value="ECO:0007669"/>
    <property type="project" value="InterPro"/>
</dbReference>
<comment type="caution">
    <text evidence="2">The sequence shown here is derived from an EMBL/GenBank/DDBJ whole genome shotgun (WGS) entry which is preliminary data.</text>
</comment>
<protein>
    <submittedName>
        <fullName evidence="2">Chemotaxis protein CheW</fullName>
    </submittedName>
</protein>
<proteinExistence type="predicted"/>
<dbReference type="EMBL" id="JAHLFQ010000029">
    <property type="protein sequence ID" value="MBU3803458.1"/>
    <property type="molecule type" value="Genomic_DNA"/>
</dbReference>
<feature type="domain" description="CheW-like" evidence="1">
    <location>
        <begin position="8"/>
        <end position="148"/>
    </location>
</feature>
<evidence type="ECO:0000313" key="3">
    <source>
        <dbReference type="Proteomes" id="UP000824229"/>
    </source>
</evidence>
<dbReference type="PANTHER" id="PTHR22617:SF23">
    <property type="entry name" value="CHEMOTAXIS PROTEIN CHEW"/>
    <property type="match status" value="1"/>
</dbReference>
<dbReference type="Gene3D" id="2.30.30.40">
    <property type="entry name" value="SH3 Domains"/>
    <property type="match status" value="1"/>
</dbReference>
<dbReference type="GO" id="GO:0005829">
    <property type="term" value="C:cytosol"/>
    <property type="evidence" value="ECO:0007669"/>
    <property type="project" value="TreeGrafter"/>
</dbReference>
<dbReference type="Pfam" id="PF01584">
    <property type="entry name" value="CheW"/>
    <property type="match status" value="1"/>
</dbReference>
<dbReference type="PROSITE" id="PS50851">
    <property type="entry name" value="CHEW"/>
    <property type="match status" value="1"/>
</dbReference>
<reference evidence="2" key="2">
    <citation type="submission" date="2021-04" db="EMBL/GenBank/DDBJ databases">
        <authorList>
            <person name="Gilroy R."/>
        </authorList>
    </citation>
    <scope>NUCLEOTIDE SEQUENCE</scope>
    <source>
        <strain evidence="2">B5-657</strain>
    </source>
</reference>
<dbReference type="SUPFAM" id="SSF50341">
    <property type="entry name" value="CheW-like"/>
    <property type="match status" value="1"/>
</dbReference>
<dbReference type="Gene3D" id="2.40.50.180">
    <property type="entry name" value="CheA-289, Domain 4"/>
    <property type="match status" value="1"/>
</dbReference>
<dbReference type="InterPro" id="IPR036061">
    <property type="entry name" value="CheW-like_dom_sf"/>
</dbReference>
<evidence type="ECO:0000313" key="2">
    <source>
        <dbReference type="EMBL" id="MBU3803458.1"/>
    </source>
</evidence>
<accession>A0A9E2KB94</accession>
<dbReference type="InterPro" id="IPR002545">
    <property type="entry name" value="CheW-lke_dom"/>
</dbReference>
<evidence type="ECO:0000259" key="1">
    <source>
        <dbReference type="PROSITE" id="PS50851"/>
    </source>
</evidence>
<sequence>MKTTFETIQQFIVFKLNDQLYGLSILNVEIIERIKSIMRVPKAPNCVKGVMNLRGEIIPVISLRNQFHLEEKAYTEKTRIIIVKLEDAMVGLIVDEVKEVIEIKSDQIEVVQNIQGKMKISHILGVGKVEKNIVTLLNLTNIIEEAFSKEDII</sequence>
<organism evidence="2 3">
    <name type="scientific">Candidatus Cellulosilyticum pullistercoris</name>
    <dbReference type="NCBI Taxonomy" id="2838521"/>
    <lineage>
        <taxon>Bacteria</taxon>
        <taxon>Bacillati</taxon>
        <taxon>Bacillota</taxon>
        <taxon>Clostridia</taxon>
        <taxon>Lachnospirales</taxon>
        <taxon>Cellulosilyticaceae</taxon>
        <taxon>Cellulosilyticum</taxon>
    </lineage>
</organism>
<name>A0A9E2KB94_9FIRM</name>
<reference evidence="2" key="1">
    <citation type="journal article" date="2021" name="PeerJ">
        <title>Extensive microbial diversity within the chicken gut microbiome revealed by metagenomics and culture.</title>
        <authorList>
            <person name="Gilroy R."/>
            <person name="Ravi A."/>
            <person name="Getino M."/>
            <person name="Pursley I."/>
            <person name="Horton D.L."/>
            <person name="Alikhan N.F."/>
            <person name="Baker D."/>
            <person name="Gharbi K."/>
            <person name="Hall N."/>
            <person name="Watson M."/>
            <person name="Adriaenssens E.M."/>
            <person name="Foster-Nyarko E."/>
            <person name="Jarju S."/>
            <person name="Secka A."/>
            <person name="Antonio M."/>
            <person name="Oren A."/>
            <person name="Chaudhuri R.R."/>
            <person name="La Ragione R."/>
            <person name="Hildebrand F."/>
            <person name="Pallen M.J."/>
        </authorList>
    </citation>
    <scope>NUCLEOTIDE SEQUENCE</scope>
    <source>
        <strain evidence="2">B5-657</strain>
    </source>
</reference>
<dbReference type="InterPro" id="IPR039315">
    <property type="entry name" value="CheW"/>
</dbReference>
<dbReference type="Proteomes" id="UP000824229">
    <property type="component" value="Unassembled WGS sequence"/>
</dbReference>
<dbReference type="PANTHER" id="PTHR22617">
    <property type="entry name" value="CHEMOTAXIS SENSOR HISTIDINE KINASE-RELATED"/>
    <property type="match status" value="1"/>
</dbReference>
<gene>
    <name evidence="2" type="ORF">H9872_01690</name>
</gene>
<dbReference type="AlphaFoldDB" id="A0A9E2KB94"/>